<accession>A0A4R3VXE2</accession>
<reference evidence="1 2" key="1">
    <citation type="submission" date="2019-03" db="EMBL/GenBank/DDBJ databases">
        <title>Genomic Encyclopedia of Type Strains, Phase IV (KMG-IV): sequencing the most valuable type-strain genomes for metagenomic binning, comparative biology and taxonomic classification.</title>
        <authorList>
            <person name="Goeker M."/>
        </authorList>
    </citation>
    <scope>NUCLEOTIDE SEQUENCE [LARGE SCALE GENOMIC DNA]</scope>
    <source>
        <strain evidence="1 2">DSM 22362</strain>
    </source>
</reference>
<protein>
    <submittedName>
        <fullName evidence="1">Uncharacterized protein</fullName>
    </submittedName>
</protein>
<dbReference type="OrthoDB" id="708126at2"/>
<comment type="caution">
    <text evidence="1">The sequence shown here is derived from an EMBL/GenBank/DDBJ whole genome shotgun (WGS) entry which is preliminary data.</text>
</comment>
<dbReference type="EMBL" id="SMBZ01000011">
    <property type="protein sequence ID" value="TCV17157.1"/>
    <property type="molecule type" value="Genomic_DNA"/>
</dbReference>
<organism evidence="1 2">
    <name type="scientific">Sphingobacterium alimentarium</name>
    <dbReference type="NCBI Taxonomy" id="797292"/>
    <lineage>
        <taxon>Bacteria</taxon>
        <taxon>Pseudomonadati</taxon>
        <taxon>Bacteroidota</taxon>
        <taxon>Sphingobacteriia</taxon>
        <taxon>Sphingobacteriales</taxon>
        <taxon>Sphingobacteriaceae</taxon>
        <taxon>Sphingobacterium</taxon>
    </lineage>
</organism>
<dbReference type="AlphaFoldDB" id="A0A4R3VXE2"/>
<proteinExistence type="predicted"/>
<keyword evidence="2" id="KW-1185">Reference proteome</keyword>
<gene>
    <name evidence="1" type="ORF">EDC17_101176</name>
</gene>
<name>A0A4R3VXE2_9SPHI</name>
<dbReference type="Proteomes" id="UP000295197">
    <property type="component" value="Unassembled WGS sequence"/>
</dbReference>
<dbReference type="RefSeq" id="WP_132777237.1">
    <property type="nucleotide sequence ID" value="NZ_SMBZ01000011.1"/>
</dbReference>
<sequence length="95" mass="11216">MKEKFTVEEAMQHCKDRGVNMLLSDINWLEEDAVFKLCKIAQKNMMFYLEDSVEDPDHNFITPADLQVRNIDHVWLDTNKVIKVTNQPVEELYNT</sequence>
<evidence type="ECO:0000313" key="1">
    <source>
        <dbReference type="EMBL" id="TCV17157.1"/>
    </source>
</evidence>
<evidence type="ECO:0000313" key="2">
    <source>
        <dbReference type="Proteomes" id="UP000295197"/>
    </source>
</evidence>